<name>A0A8C1X6P2_CYPCA</name>
<dbReference type="GO" id="GO:0003723">
    <property type="term" value="F:RNA binding"/>
    <property type="evidence" value="ECO:0007669"/>
    <property type="project" value="UniProtKB-UniRule"/>
</dbReference>
<dbReference type="Ensembl" id="ENSCCRT00015077967.1">
    <property type="protein sequence ID" value="ENSCCRP00015075516.1"/>
    <property type="gene ID" value="ENSCCRG00015030404.1"/>
</dbReference>
<dbReference type="FunFam" id="3.30.70.330:FF:000012">
    <property type="entry name" value="RNA-binding motif, single-stranded-interacting protein 3 isoform 1"/>
    <property type="match status" value="1"/>
</dbReference>
<proteinExistence type="predicted"/>
<evidence type="ECO:0000256" key="4">
    <source>
        <dbReference type="SAM" id="MobiDB-lite"/>
    </source>
</evidence>
<feature type="compositionally biased region" description="Polar residues" evidence="4">
    <location>
        <begin position="1"/>
        <end position="19"/>
    </location>
</feature>
<dbReference type="AlphaFoldDB" id="A0A8C1X6P2"/>
<feature type="region of interest" description="Disordered" evidence="4">
    <location>
        <begin position="207"/>
        <end position="232"/>
    </location>
</feature>
<dbReference type="CDD" id="cd12474">
    <property type="entry name" value="RRM2_MSSP2"/>
    <property type="match status" value="1"/>
</dbReference>
<evidence type="ECO:0000256" key="2">
    <source>
        <dbReference type="ARBA" id="ARBA00022884"/>
    </source>
</evidence>
<evidence type="ECO:0000256" key="1">
    <source>
        <dbReference type="ARBA" id="ARBA00022737"/>
    </source>
</evidence>
<dbReference type="FunFam" id="3.30.70.330:FF:000014">
    <property type="entry name" value="RNA-binding motif, single-stranded-interacting protein 3 isoform 1"/>
    <property type="match status" value="1"/>
</dbReference>
<protein>
    <submittedName>
        <fullName evidence="6">RNA binding motif, single stranded interacting protein 2b</fullName>
    </submittedName>
</protein>
<feature type="region of interest" description="Disordered" evidence="4">
    <location>
        <begin position="1"/>
        <end position="40"/>
    </location>
</feature>
<dbReference type="SMART" id="SM00360">
    <property type="entry name" value="RRM"/>
    <property type="match status" value="2"/>
</dbReference>
<dbReference type="InterPro" id="IPR035979">
    <property type="entry name" value="RBD_domain_sf"/>
</dbReference>
<evidence type="ECO:0000313" key="6">
    <source>
        <dbReference type="Ensembl" id="ENSCCRP00015075516.1"/>
    </source>
</evidence>
<keyword evidence="2 3" id="KW-0694">RNA-binding</keyword>
<dbReference type="SUPFAM" id="SSF54928">
    <property type="entry name" value="RNA-binding domain, RBD"/>
    <property type="match status" value="2"/>
</dbReference>
<evidence type="ECO:0000313" key="7">
    <source>
        <dbReference type="Proteomes" id="UP000694700"/>
    </source>
</evidence>
<dbReference type="Gene3D" id="3.30.70.330">
    <property type="match status" value="2"/>
</dbReference>
<evidence type="ECO:0000259" key="5">
    <source>
        <dbReference type="PROSITE" id="PS50102"/>
    </source>
</evidence>
<evidence type="ECO:0000256" key="3">
    <source>
        <dbReference type="PROSITE-ProRule" id="PRU00176"/>
    </source>
</evidence>
<dbReference type="Proteomes" id="UP000694700">
    <property type="component" value="Unplaced"/>
</dbReference>
<dbReference type="PROSITE" id="PS50102">
    <property type="entry name" value="RRM"/>
    <property type="match status" value="2"/>
</dbReference>
<dbReference type="InterPro" id="IPR000504">
    <property type="entry name" value="RRM_dom"/>
</dbReference>
<feature type="domain" description="RRM" evidence="5">
    <location>
        <begin position="121"/>
        <end position="206"/>
    </location>
</feature>
<dbReference type="InterPro" id="IPR012677">
    <property type="entry name" value="Nucleotide-bd_a/b_plait_sf"/>
</dbReference>
<sequence length="384" mass="41819">MVSTITSNQAYASSTQQMALPSPNTTTSSNGSNSGGDQLSKTNLYIRGLHPGTTDQDLVKLCQPYGKIVSTKAILDKTTNKCKGYGFVDFDSPASAQKAVTALKASGVQAQMAKQQEQDPTNLYISNLPLSMDEQELESMLKPFSQVISTRILRDANGTSRGVGFARMESTEKCEAIIQHFNGKYIKTPPGVAVPTEPLLCKFADGGQKKRQNQGKYHQNGRQWPREGEPGGMTLTYDPTPALQNGFYSPSYSIAPNRIIAQSSISPYMHSPVSTYQVHNPSWIHHQSYLMHPTGTVLTPTVDHTMTIQPTAIIGPLTQQLSHLTLGSTGTYMPANAAMQGTYIPQYAQVPPSSVTAEENSVQQQQVAIETPTDHTTYSYQHGK</sequence>
<organism evidence="6 7">
    <name type="scientific">Cyprinus carpio</name>
    <name type="common">Common carp</name>
    <dbReference type="NCBI Taxonomy" id="7962"/>
    <lineage>
        <taxon>Eukaryota</taxon>
        <taxon>Metazoa</taxon>
        <taxon>Chordata</taxon>
        <taxon>Craniata</taxon>
        <taxon>Vertebrata</taxon>
        <taxon>Euteleostomi</taxon>
        <taxon>Actinopterygii</taxon>
        <taxon>Neopterygii</taxon>
        <taxon>Teleostei</taxon>
        <taxon>Ostariophysi</taxon>
        <taxon>Cypriniformes</taxon>
        <taxon>Cyprinidae</taxon>
        <taxon>Cyprininae</taxon>
        <taxon>Cyprinus</taxon>
    </lineage>
</organism>
<feature type="compositionally biased region" description="Low complexity" evidence="4">
    <location>
        <begin position="21"/>
        <end position="36"/>
    </location>
</feature>
<accession>A0A8C1X6P2</accession>
<dbReference type="Pfam" id="PF00076">
    <property type="entry name" value="RRM_1"/>
    <property type="match status" value="2"/>
</dbReference>
<dbReference type="PANTHER" id="PTHR24012">
    <property type="entry name" value="RNA BINDING PROTEIN"/>
    <property type="match status" value="1"/>
</dbReference>
<reference evidence="6" key="1">
    <citation type="submission" date="2025-08" db="UniProtKB">
        <authorList>
            <consortium name="Ensembl"/>
        </authorList>
    </citation>
    <scope>IDENTIFICATION</scope>
</reference>
<keyword evidence="1" id="KW-0677">Repeat</keyword>
<dbReference type="CDD" id="cd12471">
    <property type="entry name" value="RRM1_MSSP2"/>
    <property type="match status" value="1"/>
</dbReference>
<feature type="domain" description="RRM" evidence="5">
    <location>
        <begin position="42"/>
        <end position="115"/>
    </location>
</feature>